<feature type="domain" description="A-kinase anchor protein 7-like phosphoesterase" evidence="3">
    <location>
        <begin position="6"/>
        <end position="184"/>
    </location>
</feature>
<feature type="active site" description="Proton acceptor" evidence="2">
    <location>
        <position position="130"/>
    </location>
</feature>
<dbReference type="SUPFAM" id="SSF55144">
    <property type="entry name" value="LigT-like"/>
    <property type="match status" value="1"/>
</dbReference>
<dbReference type="EC" id="3.1.4.58" evidence="2"/>
<dbReference type="HAMAP" id="MF_01940">
    <property type="entry name" value="RNA_CPDase"/>
    <property type="match status" value="1"/>
</dbReference>
<dbReference type="PANTHER" id="PTHR35561">
    <property type="entry name" value="RNA 2',3'-CYCLIC PHOSPHODIESTERASE"/>
    <property type="match status" value="1"/>
</dbReference>
<dbReference type="GO" id="GO:0008664">
    <property type="term" value="F:RNA 2',3'-cyclic 3'-phosphodiesterase activity"/>
    <property type="evidence" value="ECO:0007669"/>
    <property type="project" value="UniProtKB-EC"/>
</dbReference>
<comment type="catalytic activity">
    <reaction evidence="2">
        <text>a 3'-end 2',3'-cyclophospho-ribonucleotide-RNA + H2O = a 3'-end 2'-phospho-ribonucleotide-RNA + H(+)</text>
        <dbReference type="Rhea" id="RHEA:11828"/>
        <dbReference type="Rhea" id="RHEA-COMP:10464"/>
        <dbReference type="Rhea" id="RHEA-COMP:17353"/>
        <dbReference type="ChEBI" id="CHEBI:15377"/>
        <dbReference type="ChEBI" id="CHEBI:15378"/>
        <dbReference type="ChEBI" id="CHEBI:83064"/>
        <dbReference type="ChEBI" id="CHEBI:173113"/>
        <dbReference type="EC" id="3.1.4.58"/>
    </reaction>
</comment>
<feature type="active site" description="Proton donor" evidence="2">
    <location>
        <position position="45"/>
    </location>
</feature>
<feature type="short sequence motif" description="HXTX 1" evidence="2">
    <location>
        <begin position="45"/>
        <end position="48"/>
    </location>
</feature>
<dbReference type="Gene3D" id="3.90.1140.10">
    <property type="entry name" value="Cyclic phosphodiesterase"/>
    <property type="match status" value="1"/>
</dbReference>
<comment type="function">
    <text evidence="2">Hydrolyzes RNA 2',3'-cyclic phosphodiester to an RNA 2'-phosphomonoester.</text>
</comment>
<dbReference type="NCBIfam" id="TIGR02258">
    <property type="entry name" value="2_5_ligase"/>
    <property type="match status" value="1"/>
</dbReference>
<protein>
    <recommendedName>
        <fullName evidence="2">RNA 2',3'-cyclic phosphodiesterase</fullName>
        <shortName evidence="2">RNA 2',3'-CPDase</shortName>
        <ecNumber evidence="2">3.1.4.58</ecNumber>
    </recommendedName>
</protein>
<keyword evidence="1 2" id="KW-0378">Hydrolase</keyword>
<evidence type="ECO:0000259" key="3">
    <source>
        <dbReference type="Pfam" id="PF10469"/>
    </source>
</evidence>
<evidence type="ECO:0000256" key="1">
    <source>
        <dbReference type="ARBA" id="ARBA00022801"/>
    </source>
</evidence>
<dbReference type="InterPro" id="IPR009097">
    <property type="entry name" value="Cyclic_Pdiesterase"/>
</dbReference>
<organism evidence="4 5">
    <name type="scientific">Allobacillus saliphilus</name>
    <dbReference type="NCBI Taxonomy" id="2912308"/>
    <lineage>
        <taxon>Bacteria</taxon>
        <taxon>Bacillati</taxon>
        <taxon>Bacillota</taxon>
        <taxon>Bacilli</taxon>
        <taxon>Bacillales</taxon>
        <taxon>Bacillaceae</taxon>
        <taxon>Allobacillus</taxon>
    </lineage>
</organism>
<dbReference type="InterPro" id="IPR019510">
    <property type="entry name" value="AKAP7-like_phosphoesterase"/>
</dbReference>
<reference evidence="4 5" key="1">
    <citation type="submission" date="2021-04" db="EMBL/GenBank/DDBJ databases">
        <title>Allobacillus sp. nov. SKP8-2 isolated from shrimp paste.</title>
        <authorList>
            <person name="Tanasupawat S."/>
            <person name="Yiamsombat S."/>
            <person name="Kanchanasin P."/>
            <person name="Kuncharoen N."/>
        </authorList>
    </citation>
    <scope>NUCLEOTIDE SEQUENCE [LARGE SCALE GENOMIC DNA]</scope>
    <source>
        <strain evidence="4 5">SKP8-2</strain>
    </source>
</reference>
<evidence type="ECO:0000313" key="4">
    <source>
        <dbReference type="EMBL" id="MBR7553732.1"/>
    </source>
</evidence>
<evidence type="ECO:0000256" key="2">
    <source>
        <dbReference type="HAMAP-Rule" id="MF_01940"/>
    </source>
</evidence>
<dbReference type="AlphaFoldDB" id="A0A941HT97"/>
<dbReference type="EMBL" id="JAGSIE010000016">
    <property type="protein sequence ID" value="MBR7553732.1"/>
    <property type="molecule type" value="Genomic_DNA"/>
</dbReference>
<dbReference type="PANTHER" id="PTHR35561:SF1">
    <property type="entry name" value="RNA 2',3'-CYCLIC PHOSPHODIESTERASE"/>
    <property type="match status" value="1"/>
</dbReference>
<dbReference type="Pfam" id="PF10469">
    <property type="entry name" value="AKAP7_NLS"/>
    <property type="match status" value="1"/>
</dbReference>
<comment type="caution">
    <text evidence="4">The sequence shown here is derived from an EMBL/GenBank/DDBJ whole genome shotgun (WGS) entry which is preliminary data.</text>
</comment>
<accession>A0A941HT97</accession>
<proteinExistence type="inferred from homology"/>
<name>A0A941HT97_9BACI</name>
<sequence length="204" mass="23967">MLPEDPHYFIGFPVSALVEEQLEKWQEILSPYVNYRKWLNPEDFHITLKFLGSVSDEQLWQVKERLANISIPHDLMLHITGVNFFGKEDQPRVMYADIAHTESLLALQKVVEQEMVSIGFDVERRPYRPHITLAKKWLKDKKYFSADRLTEKLDMEKSIDFPVNQLILYTVKRGQNNKSYEPVAVYPDLNIVNKTWDEEDGAIN</sequence>
<evidence type="ECO:0000313" key="5">
    <source>
        <dbReference type="Proteomes" id="UP000675431"/>
    </source>
</evidence>
<dbReference type="GO" id="GO:0004113">
    <property type="term" value="F:2',3'-cyclic-nucleotide 3'-phosphodiesterase activity"/>
    <property type="evidence" value="ECO:0007669"/>
    <property type="project" value="InterPro"/>
</dbReference>
<gene>
    <name evidence="4" type="primary">thpR</name>
    <name evidence="4" type="ORF">KC820_06125</name>
</gene>
<feature type="short sequence motif" description="HXTX 2" evidence="2">
    <location>
        <begin position="130"/>
        <end position="133"/>
    </location>
</feature>
<dbReference type="RefSeq" id="WP_212369304.1">
    <property type="nucleotide sequence ID" value="NZ_JAGSIE010000016.1"/>
</dbReference>
<comment type="similarity">
    <text evidence="2">Belongs to the 2H phosphoesterase superfamily. ThpR family.</text>
</comment>
<dbReference type="InterPro" id="IPR004175">
    <property type="entry name" value="RNA_CPDase"/>
</dbReference>
<keyword evidence="5" id="KW-1185">Reference proteome</keyword>
<dbReference type="Proteomes" id="UP000675431">
    <property type="component" value="Unassembled WGS sequence"/>
</dbReference>